<dbReference type="OrthoDB" id="9784450at2"/>
<dbReference type="Gene3D" id="3.40.50.300">
    <property type="entry name" value="P-loop containing nucleotide triphosphate hydrolases"/>
    <property type="match status" value="2"/>
</dbReference>
<dbReference type="Proteomes" id="UP000028640">
    <property type="component" value="Unassembled WGS sequence"/>
</dbReference>
<name>A0A085G0T2_EWIA3</name>
<dbReference type="SUPFAM" id="SSF52540">
    <property type="entry name" value="P-loop containing nucleoside triphosphate hydrolases"/>
    <property type="match status" value="2"/>
</dbReference>
<dbReference type="Pfam" id="PF08352">
    <property type="entry name" value="oligo_HPY"/>
    <property type="match status" value="2"/>
</dbReference>
<dbReference type="InterPro" id="IPR027417">
    <property type="entry name" value="P-loop_NTPase"/>
</dbReference>
<evidence type="ECO:0000256" key="1">
    <source>
        <dbReference type="ARBA" id="ARBA00005417"/>
    </source>
</evidence>
<evidence type="ECO:0000313" key="7">
    <source>
        <dbReference type="Proteomes" id="UP000028640"/>
    </source>
</evidence>
<dbReference type="GO" id="GO:0005524">
    <property type="term" value="F:ATP binding"/>
    <property type="evidence" value="ECO:0007669"/>
    <property type="project" value="UniProtKB-KW"/>
</dbReference>
<gene>
    <name evidence="6" type="ORF">GEAM_4453</name>
</gene>
<keyword evidence="6" id="KW-0378">Hydrolase</keyword>
<keyword evidence="2" id="KW-0813">Transport</keyword>
<dbReference type="AlphaFoldDB" id="A0A085G0T2"/>
<keyword evidence="4 6" id="KW-0067">ATP-binding</keyword>
<dbReference type="InterPro" id="IPR017871">
    <property type="entry name" value="ABC_transporter-like_CS"/>
</dbReference>
<feature type="domain" description="ABC transporter" evidence="5">
    <location>
        <begin position="8"/>
        <end position="255"/>
    </location>
</feature>
<dbReference type="InterPro" id="IPR003439">
    <property type="entry name" value="ABC_transporter-like_ATP-bd"/>
</dbReference>
<dbReference type="GO" id="GO:0055085">
    <property type="term" value="P:transmembrane transport"/>
    <property type="evidence" value="ECO:0007669"/>
    <property type="project" value="UniProtKB-ARBA"/>
</dbReference>
<dbReference type="InterPro" id="IPR003593">
    <property type="entry name" value="AAA+_ATPase"/>
</dbReference>
<dbReference type="STRING" id="910964.GEAM_4453"/>
<keyword evidence="3" id="KW-0547">Nucleotide-binding</keyword>
<dbReference type="EC" id="3.6.1.15" evidence="6"/>
<dbReference type="PROSITE" id="PS00211">
    <property type="entry name" value="ABC_TRANSPORTER_1"/>
    <property type="match status" value="2"/>
</dbReference>
<dbReference type="eggNOG" id="COG4172">
    <property type="taxonomic scope" value="Bacteria"/>
</dbReference>
<evidence type="ECO:0000256" key="2">
    <source>
        <dbReference type="ARBA" id="ARBA00022448"/>
    </source>
</evidence>
<dbReference type="InterPro" id="IPR013563">
    <property type="entry name" value="Oligopep_ABC_C"/>
</dbReference>
<evidence type="ECO:0000259" key="5">
    <source>
        <dbReference type="PROSITE" id="PS50893"/>
    </source>
</evidence>
<proteinExistence type="inferred from homology"/>
<protein>
    <submittedName>
        <fullName evidence="6">ATP-binding component of an ABC superfamily oligopeptide transporter</fullName>
        <ecNumber evidence="6">3.6.1.15</ecNumber>
        <ecNumber evidence="6">3.6.1.3</ecNumber>
        <ecNumber evidence="6">3.6.3.-</ecNumber>
    </submittedName>
</protein>
<evidence type="ECO:0000256" key="4">
    <source>
        <dbReference type="ARBA" id="ARBA00022840"/>
    </source>
</evidence>
<dbReference type="PANTHER" id="PTHR43776">
    <property type="entry name" value="TRANSPORT ATP-BINDING PROTEIN"/>
    <property type="match status" value="1"/>
</dbReference>
<dbReference type="InterPro" id="IPR050319">
    <property type="entry name" value="ABC_transp_ATP-bind"/>
</dbReference>
<accession>A0A085G0T2</accession>
<dbReference type="GeneID" id="78382158"/>
<evidence type="ECO:0000256" key="3">
    <source>
        <dbReference type="ARBA" id="ARBA00022741"/>
    </source>
</evidence>
<evidence type="ECO:0000313" key="6">
    <source>
        <dbReference type="EMBL" id="KFC77327.1"/>
    </source>
</evidence>
<dbReference type="SMART" id="SM00382">
    <property type="entry name" value="AAA"/>
    <property type="match status" value="2"/>
</dbReference>
<dbReference type="GO" id="GO:0015833">
    <property type="term" value="P:peptide transport"/>
    <property type="evidence" value="ECO:0007669"/>
    <property type="project" value="InterPro"/>
</dbReference>
<dbReference type="Pfam" id="PF00005">
    <property type="entry name" value="ABC_tran"/>
    <property type="match status" value="2"/>
</dbReference>
<dbReference type="EC" id="3.6.3.-" evidence="6"/>
<dbReference type="RefSeq" id="WP_051899619.1">
    <property type="nucleotide sequence ID" value="NZ_JMPJ01000076.1"/>
</dbReference>
<comment type="similarity">
    <text evidence="1">Belongs to the ABC transporter superfamily.</text>
</comment>
<keyword evidence="7" id="KW-1185">Reference proteome</keyword>
<dbReference type="CDD" id="cd03257">
    <property type="entry name" value="ABC_NikE_OppD_transporters"/>
    <property type="match status" value="2"/>
</dbReference>
<dbReference type="EC" id="3.6.1.3" evidence="6"/>
<dbReference type="PANTHER" id="PTHR43776:SF7">
    <property type="entry name" value="D,D-DIPEPTIDE TRANSPORT ATP-BINDING PROTEIN DDPF-RELATED"/>
    <property type="match status" value="1"/>
</dbReference>
<dbReference type="EMBL" id="JMPJ01000076">
    <property type="protein sequence ID" value="KFC77327.1"/>
    <property type="molecule type" value="Genomic_DNA"/>
</dbReference>
<dbReference type="NCBIfam" id="NF007739">
    <property type="entry name" value="PRK10419.1"/>
    <property type="match status" value="2"/>
</dbReference>
<dbReference type="GO" id="GO:0016887">
    <property type="term" value="F:ATP hydrolysis activity"/>
    <property type="evidence" value="ECO:0007669"/>
    <property type="project" value="InterPro"/>
</dbReference>
<sequence>MSSSHPLLQATRLAISTTSGSTLVNPISFQVNRREIVALVGESGSGKTLSSLALMGLLPVGVEQSQGEIHFDGQLIVSPGYSSVEALRGHRMATVFQEPMTSMNPVLKIGEQIAEVLVRHQNLSWKQAYRQVIALLDRVGILNPEQRAKQYIHQLSGGMRQRVMIASAISCKPALLIADEPTTALDVTIQAQILALLQELQQEMEMGILLITHDLSLVARYADRAYVMHGGNIVEEGEVAALLTAPQNPYTQKLIAASQPEISPPFTANADQQPLLSLRSLTKSYPQKRALPFVKPTRQTVLFPTSLEIRRGEIVGLIGESGSGKTTLGRAAIGLIPADSGEVVFDGIDLRNANPTQKLAMRRRAQIIFQDPFASLNPKITVGEQIAEPLRVHKLRPPSMIAGRVAELLELVGLEPHHAQRLPGAFSGGQRQRIAIARALALEPDLLVADEAVSALDLSVRGQILSLLGRLREELGLSVLFISHDLSAVRQVCDRVVVLFRGNVVESGPAEQVLDAPQHDYTRQLLAAGPDIQQALLLRRANKKFQTEQQL</sequence>
<feature type="domain" description="ABC transporter" evidence="5">
    <location>
        <begin position="276"/>
        <end position="526"/>
    </location>
</feature>
<organism evidence="6 7">
    <name type="scientific">Ewingella americana (strain ATCC 33852 / DSM 4580 / CCUG 14506 / JCM 5911 / LMG 7869 / NCTC 12157 / CDC 1468-78)</name>
    <dbReference type="NCBI Taxonomy" id="910964"/>
    <lineage>
        <taxon>Bacteria</taxon>
        <taxon>Pseudomonadati</taxon>
        <taxon>Pseudomonadota</taxon>
        <taxon>Gammaproteobacteria</taxon>
        <taxon>Enterobacterales</taxon>
        <taxon>Yersiniaceae</taxon>
        <taxon>Ewingella</taxon>
    </lineage>
</organism>
<comment type="caution">
    <text evidence="6">The sequence shown here is derived from an EMBL/GenBank/DDBJ whole genome shotgun (WGS) entry which is preliminary data.</text>
</comment>
<reference evidence="6 7" key="1">
    <citation type="submission" date="2014-05" db="EMBL/GenBank/DDBJ databases">
        <title>ATOL: Assembling a taxonomically balanced genome-scale reconstruction of the evolutionary history of the Enterobacteriaceae.</title>
        <authorList>
            <person name="Plunkett G.III."/>
            <person name="Neeno-Eckwall E.C."/>
            <person name="Glasner J.D."/>
            <person name="Perna N.T."/>
        </authorList>
    </citation>
    <scope>NUCLEOTIDE SEQUENCE [LARGE SCALE GENOMIC DNA]</scope>
    <source>
        <strain evidence="6 7">ATCC 33852</strain>
    </source>
</reference>
<dbReference type="NCBIfam" id="NF008453">
    <property type="entry name" value="PRK11308.1"/>
    <property type="match status" value="2"/>
</dbReference>
<dbReference type="PROSITE" id="PS50893">
    <property type="entry name" value="ABC_TRANSPORTER_2"/>
    <property type="match status" value="2"/>
</dbReference>